<gene>
    <name evidence="6" type="ORF">BKG73_00960</name>
    <name evidence="7" type="ORF">BST43_09550</name>
</gene>
<evidence type="ECO:0000256" key="3">
    <source>
        <dbReference type="ARBA" id="ARBA00020586"/>
    </source>
</evidence>
<protein>
    <recommendedName>
        <fullName evidence="3">Lysine N-acyltransferase MbtK</fullName>
    </recommendedName>
    <alternativeName>
        <fullName evidence="4">Mycobactin synthase protein K</fullName>
    </alternativeName>
</protein>
<dbReference type="RefSeq" id="WP_070909172.1">
    <property type="nucleotide sequence ID" value="NZ_CP010271.1"/>
</dbReference>
<dbReference type="GO" id="GO:0019290">
    <property type="term" value="P:siderophore biosynthetic process"/>
    <property type="evidence" value="ECO:0007669"/>
    <property type="project" value="InterPro"/>
</dbReference>
<keyword evidence="8" id="KW-1185">Reference proteome</keyword>
<evidence type="ECO:0000256" key="2">
    <source>
        <dbReference type="ARBA" id="ARBA00005102"/>
    </source>
</evidence>
<comment type="caution">
    <text evidence="7">The sequence shown here is derived from an EMBL/GenBank/DDBJ whole genome shotgun (WGS) entry which is preliminary data.</text>
</comment>
<dbReference type="PANTHER" id="PTHR31438:SF1">
    <property type="entry name" value="LYSINE N-ACYLTRANSFERASE C17G9.06C-RELATED"/>
    <property type="match status" value="1"/>
</dbReference>
<dbReference type="Proteomes" id="UP000179621">
    <property type="component" value="Unassembled WGS sequence"/>
</dbReference>
<evidence type="ECO:0000313" key="7">
    <source>
        <dbReference type="EMBL" id="ORB58640.1"/>
    </source>
</evidence>
<dbReference type="GO" id="GO:0016410">
    <property type="term" value="F:N-acyltransferase activity"/>
    <property type="evidence" value="ECO:0007669"/>
    <property type="project" value="TreeGrafter"/>
</dbReference>
<evidence type="ECO:0000313" key="8">
    <source>
        <dbReference type="Proteomes" id="UP000179621"/>
    </source>
</evidence>
<dbReference type="SUPFAM" id="SSF55729">
    <property type="entry name" value="Acyl-CoA N-acyltransferases (Nat)"/>
    <property type="match status" value="1"/>
</dbReference>
<comment type="pathway">
    <text evidence="2">Siderophore biosynthesis; mycobactin biosynthesis.</text>
</comment>
<organism evidence="7 9">
    <name type="scientific">Mycobacteroides saopaulense</name>
    <dbReference type="NCBI Taxonomy" id="1578165"/>
    <lineage>
        <taxon>Bacteria</taxon>
        <taxon>Bacillati</taxon>
        <taxon>Actinomycetota</taxon>
        <taxon>Actinomycetes</taxon>
        <taxon>Mycobacteriales</taxon>
        <taxon>Mycobacteriaceae</taxon>
        <taxon>Mycobacteroides</taxon>
    </lineage>
</organism>
<evidence type="ECO:0000256" key="1">
    <source>
        <dbReference type="ARBA" id="ARBA00003818"/>
    </source>
</evidence>
<dbReference type="InterPro" id="IPR019432">
    <property type="entry name" value="Acyltransferase_MbtK/IucB-like"/>
</dbReference>
<reference evidence="6 8" key="1">
    <citation type="submission" date="2016-10" db="EMBL/GenBank/DDBJ databases">
        <title>Evaluation of Human, Animal and Environmental Mycobacterium chelonae Isolates by Core Genome Phylogenomic Analysis, Targeted Gene Comparison, and Anti-microbial Susceptibility Patterns: A Tale of Mistaken Identities.</title>
        <authorList>
            <person name="Fogelson S.B."/>
            <person name="Camus A.C."/>
            <person name="Lorenz W."/>
            <person name="Vasireddy R."/>
            <person name="Vasireddy S."/>
            <person name="Smith T."/>
            <person name="Brown-Elliott B.A."/>
            <person name="Wallace R.J.Jr."/>
            <person name="Hasan N.A."/>
            <person name="Reischl U."/>
            <person name="Sanchez S."/>
        </authorList>
    </citation>
    <scope>NUCLEOTIDE SEQUENCE [LARGE SCALE GENOMIC DNA]</scope>
    <source>
        <strain evidence="6 8">8528</strain>
    </source>
</reference>
<dbReference type="InterPro" id="IPR016181">
    <property type="entry name" value="Acyl_CoA_acyltransferase"/>
</dbReference>
<evidence type="ECO:0000259" key="5">
    <source>
        <dbReference type="SMART" id="SM01006"/>
    </source>
</evidence>
<dbReference type="AlphaFoldDB" id="A0A1X0J811"/>
<dbReference type="EMBL" id="MLIH01000002">
    <property type="protein sequence ID" value="OHU13336.1"/>
    <property type="molecule type" value="Genomic_DNA"/>
</dbReference>
<evidence type="ECO:0000313" key="9">
    <source>
        <dbReference type="Proteomes" id="UP000192434"/>
    </source>
</evidence>
<keyword evidence="7" id="KW-0808">Transferase</keyword>
<dbReference type="OrthoDB" id="9087497at2"/>
<dbReference type="Gene3D" id="3.40.630.30">
    <property type="match status" value="1"/>
</dbReference>
<dbReference type="Pfam" id="PF13523">
    <property type="entry name" value="Acetyltransf_8"/>
    <property type="match status" value="1"/>
</dbReference>
<comment type="function">
    <text evidence="1">Acyltransferase required for the direct transfer of medium- to long-chain fatty acyl moieties from a carrier protein (MbtL) on to the epsilon-amino group of lysine residue in the mycobactin core.</text>
</comment>
<accession>A0A1X0J811</accession>
<proteinExistence type="predicted"/>
<dbReference type="Proteomes" id="UP000192434">
    <property type="component" value="Unassembled WGS sequence"/>
</dbReference>
<sequence length="204" mass="23345">MERPWPVLYRHVAPDPSVPAPPAATLPSPFGLRLVDPDSDDTALIARWMRQPALVNGWEQDWPDARWYDQLKAQVESTYSHPYLVLFRDEPVGYLEFYRAAQDSIGSTYDADPYDLGIHGAIANQAMASKGFMVMILPKIIKSFFELEPQCKRVMFDPEYQNFETRRVFEHIGCVFLGEHQMPNRRMALYTTPRTPADVPGQPA</sequence>
<evidence type="ECO:0000313" key="6">
    <source>
        <dbReference type="EMBL" id="OHU13336.1"/>
    </source>
</evidence>
<dbReference type="UniPathway" id="UPA00011"/>
<dbReference type="EMBL" id="MVII01000010">
    <property type="protein sequence ID" value="ORB58640.1"/>
    <property type="molecule type" value="Genomic_DNA"/>
</dbReference>
<feature type="domain" description="Acyltransferase MbtK/IucB-like conserved" evidence="5">
    <location>
        <begin position="33"/>
        <end position="81"/>
    </location>
</feature>
<dbReference type="SMART" id="SM01006">
    <property type="entry name" value="AlcB"/>
    <property type="match status" value="1"/>
</dbReference>
<dbReference type="STRING" id="1578165.BKG68_00955"/>
<name>A0A1X0J811_9MYCO</name>
<dbReference type="PANTHER" id="PTHR31438">
    <property type="entry name" value="LYSINE N-ACYLTRANSFERASE C17G9.06C-RELATED"/>
    <property type="match status" value="1"/>
</dbReference>
<evidence type="ECO:0000256" key="4">
    <source>
        <dbReference type="ARBA" id="ARBA00031122"/>
    </source>
</evidence>
<reference evidence="7 9" key="2">
    <citation type="submission" date="2016-12" db="EMBL/GenBank/DDBJ databases">
        <title>The new phylogeny of genus Mycobacterium.</title>
        <authorList>
            <person name="Tortoli E."/>
            <person name="Trovato A."/>
            <person name="Cirillo D.M."/>
        </authorList>
    </citation>
    <scope>NUCLEOTIDE SEQUENCE [LARGE SCALE GENOMIC DNA]</scope>
    <source>
        <strain evidence="7 9">CCUG 66554</strain>
    </source>
</reference>